<sequence>MLKIENVRVSYNGIDAVHGVSLEVSEGEAVALLGPNGAGKSSTLKAIVGAVASTGRIEFDGGVYRRQPDALARAGLMLVPEGRHLFKSMTAHENIQVGESARRGRSGPSVDDIYELFPALVPLRDRASWALSGGEQQMVAVGRALAGGPRMLLLDEPSMGLAPLVISDMYKSLAQIRDSVTILCVEQNTQAALKLCQRAYVMANGEIQLEATAAELAGQKRLMDSYMGRKDVGGAVEDKAETTAS</sequence>
<reference evidence="8" key="1">
    <citation type="submission" date="2016-10" db="EMBL/GenBank/DDBJ databases">
        <authorList>
            <person name="Varghese N."/>
            <person name="Submissions S."/>
        </authorList>
    </citation>
    <scope>NUCLEOTIDE SEQUENCE [LARGE SCALE GENOMIC DNA]</scope>
    <source>
        <strain evidence="8">DSM 44498</strain>
    </source>
</reference>
<proteinExistence type="inferred from homology"/>
<feature type="domain" description="ABC transporter" evidence="6">
    <location>
        <begin position="2"/>
        <end position="229"/>
    </location>
</feature>
<evidence type="ECO:0000259" key="6">
    <source>
        <dbReference type="PROSITE" id="PS50893"/>
    </source>
</evidence>
<dbReference type="CDD" id="cd03224">
    <property type="entry name" value="ABC_TM1139_LivF_branched"/>
    <property type="match status" value="1"/>
</dbReference>
<keyword evidence="2" id="KW-0813">Transport</keyword>
<gene>
    <name evidence="7" type="ORF">SAMN04490239_1001</name>
</gene>
<keyword evidence="8" id="KW-1185">Reference proteome</keyword>
<dbReference type="PROSITE" id="PS00211">
    <property type="entry name" value="ABC_TRANSPORTER_1"/>
    <property type="match status" value="1"/>
</dbReference>
<dbReference type="SUPFAM" id="SSF52540">
    <property type="entry name" value="P-loop containing nucleoside triphosphate hydrolases"/>
    <property type="match status" value="1"/>
</dbReference>
<dbReference type="EMBL" id="FNSV01000005">
    <property type="protein sequence ID" value="SEB63890.1"/>
    <property type="molecule type" value="Genomic_DNA"/>
</dbReference>
<dbReference type="GO" id="GO:0015807">
    <property type="term" value="P:L-amino acid transport"/>
    <property type="evidence" value="ECO:0007669"/>
    <property type="project" value="TreeGrafter"/>
</dbReference>
<dbReference type="Gene3D" id="3.40.50.300">
    <property type="entry name" value="P-loop containing nucleotide triphosphate hydrolases"/>
    <property type="match status" value="1"/>
</dbReference>
<dbReference type="RefSeq" id="WP_072946527.1">
    <property type="nucleotide sequence ID" value="NZ_FNSV01000005.1"/>
</dbReference>
<name>A0A1H4KZF1_9NOCA</name>
<dbReference type="InterPro" id="IPR017871">
    <property type="entry name" value="ABC_transporter-like_CS"/>
</dbReference>
<evidence type="ECO:0000256" key="1">
    <source>
        <dbReference type="ARBA" id="ARBA00005417"/>
    </source>
</evidence>
<dbReference type="InterPro" id="IPR003439">
    <property type="entry name" value="ABC_transporter-like_ATP-bd"/>
</dbReference>
<comment type="similarity">
    <text evidence="1">Belongs to the ABC transporter superfamily.</text>
</comment>
<dbReference type="InterPro" id="IPR052156">
    <property type="entry name" value="BCAA_Transport_ATP-bd_LivF"/>
</dbReference>
<protein>
    <submittedName>
        <fullName evidence="7">Amino acid/amide ABC transporter ATP-binding protein 2, HAAT family</fullName>
    </submittedName>
</protein>
<keyword evidence="5" id="KW-0029">Amino-acid transport</keyword>
<evidence type="ECO:0000313" key="8">
    <source>
        <dbReference type="Proteomes" id="UP000183561"/>
    </source>
</evidence>
<accession>A0A1H4KZF1</accession>
<dbReference type="AlphaFoldDB" id="A0A1H4KZF1"/>
<keyword evidence="4 7" id="KW-0067">ATP-binding</keyword>
<evidence type="ECO:0000256" key="3">
    <source>
        <dbReference type="ARBA" id="ARBA00022741"/>
    </source>
</evidence>
<organism evidence="7 8">
    <name type="scientific">Rhodococcus koreensis</name>
    <dbReference type="NCBI Taxonomy" id="99653"/>
    <lineage>
        <taxon>Bacteria</taxon>
        <taxon>Bacillati</taxon>
        <taxon>Actinomycetota</taxon>
        <taxon>Actinomycetes</taxon>
        <taxon>Mycobacteriales</taxon>
        <taxon>Nocardiaceae</taxon>
        <taxon>Rhodococcus</taxon>
    </lineage>
</organism>
<evidence type="ECO:0000256" key="2">
    <source>
        <dbReference type="ARBA" id="ARBA00022448"/>
    </source>
</evidence>
<dbReference type="InterPro" id="IPR027417">
    <property type="entry name" value="P-loop_NTPase"/>
</dbReference>
<keyword evidence="3" id="KW-0547">Nucleotide-binding</keyword>
<dbReference type="Pfam" id="PF00005">
    <property type="entry name" value="ABC_tran"/>
    <property type="match status" value="1"/>
</dbReference>
<dbReference type="PANTHER" id="PTHR43820">
    <property type="entry name" value="HIGH-AFFINITY BRANCHED-CHAIN AMINO ACID TRANSPORT ATP-BINDING PROTEIN LIVF"/>
    <property type="match status" value="1"/>
</dbReference>
<dbReference type="PANTHER" id="PTHR43820:SF6">
    <property type="entry name" value="ABC TRANSPORTER ATP-BINDING PROTEIN"/>
    <property type="match status" value="1"/>
</dbReference>
<dbReference type="GO" id="GO:0016887">
    <property type="term" value="F:ATP hydrolysis activity"/>
    <property type="evidence" value="ECO:0007669"/>
    <property type="project" value="InterPro"/>
</dbReference>
<dbReference type="GO" id="GO:0005524">
    <property type="term" value="F:ATP binding"/>
    <property type="evidence" value="ECO:0007669"/>
    <property type="project" value="UniProtKB-KW"/>
</dbReference>
<dbReference type="Proteomes" id="UP000183561">
    <property type="component" value="Unassembled WGS sequence"/>
</dbReference>
<dbReference type="SMART" id="SM00382">
    <property type="entry name" value="AAA"/>
    <property type="match status" value="1"/>
</dbReference>
<dbReference type="InterPro" id="IPR003593">
    <property type="entry name" value="AAA+_ATPase"/>
</dbReference>
<evidence type="ECO:0000256" key="5">
    <source>
        <dbReference type="ARBA" id="ARBA00022970"/>
    </source>
</evidence>
<evidence type="ECO:0000256" key="4">
    <source>
        <dbReference type="ARBA" id="ARBA00022840"/>
    </source>
</evidence>
<evidence type="ECO:0000313" key="7">
    <source>
        <dbReference type="EMBL" id="SEB63890.1"/>
    </source>
</evidence>
<dbReference type="PROSITE" id="PS50893">
    <property type="entry name" value="ABC_TRANSPORTER_2"/>
    <property type="match status" value="1"/>
</dbReference>
<dbReference type="GO" id="GO:0015658">
    <property type="term" value="F:branched-chain amino acid transmembrane transporter activity"/>
    <property type="evidence" value="ECO:0007669"/>
    <property type="project" value="TreeGrafter"/>
</dbReference>